<reference evidence="2 3" key="1">
    <citation type="submission" date="2024-09" db="EMBL/GenBank/DDBJ databases">
        <authorList>
            <person name="Sun Q."/>
            <person name="Mori K."/>
        </authorList>
    </citation>
    <scope>NUCLEOTIDE SEQUENCE [LARGE SCALE GENOMIC DNA]</scope>
    <source>
        <strain evidence="2 3">CGMCC 1.9126</strain>
    </source>
</reference>
<name>A0ABV6KQB5_9BACI</name>
<dbReference type="PANTHER" id="PTHR33990">
    <property type="entry name" value="PROTEIN YJDN-RELATED"/>
    <property type="match status" value="1"/>
</dbReference>
<dbReference type="EMBL" id="JBHLUU010000027">
    <property type="protein sequence ID" value="MFC0475509.1"/>
    <property type="molecule type" value="Genomic_DNA"/>
</dbReference>
<dbReference type="Pfam" id="PF06983">
    <property type="entry name" value="3-dmu-9_3-mt"/>
    <property type="match status" value="1"/>
</dbReference>
<protein>
    <submittedName>
        <fullName evidence="2">VOC family protein</fullName>
    </submittedName>
</protein>
<evidence type="ECO:0000313" key="2">
    <source>
        <dbReference type="EMBL" id="MFC0475509.1"/>
    </source>
</evidence>
<dbReference type="Gene3D" id="3.10.180.10">
    <property type="entry name" value="2,3-Dihydroxybiphenyl 1,2-Dioxygenase, domain 1"/>
    <property type="match status" value="1"/>
</dbReference>
<keyword evidence="3" id="KW-1185">Reference proteome</keyword>
<comment type="caution">
    <text evidence="2">The sequence shown here is derived from an EMBL/GenBank/DDBJ whole genome shotgun (WGS) entry which is preliminary data.</text>
</comment>
<proteinExistence type="predicted"/>
<dbReference type="RefSeq" id="WP_377057949.1">
    <property type="nucleotide sequence ID" value="NZ_JBHLUU010000027.1"/>
</dbReference>
<dbReference type="Proteomes" id="UP001589738">
    <property type="component" value="Unassembled WGS sequence"/>
</dbReference>
<gene>
    <name evidence="2" type="ORF">ACFFHF_09630</name>
</gene>
<dbReference type="PANTHER" id="PTHR33990:SF2">
    <property type="entry name" value="PHNB-LIKE DOMAIN-CONTAINING PROTEIN"/>
    <property type="match status" value="1"/>
</dbReference>
<dbReference type="InterPro" id="IPR028973">
    <property type="entry name" value="PhnB-like"/>
</dbReference>
<sequence length="168" mass="19295">MNNKIQKITTNLWFDHQAEEAATFYTSIFKNSSIRRITRYGKERHESRTEGAVMTVEFELEGIPFVALNGGPTYTFTEAISFIINCETQEELDYYWEKLSEGGDEKAQVCGWLKDKFGVSWQVIPASLNEMISDENPEKSERVMNALLQTKTKIDMGKLRQAYEGNSN</sequence>
<dbReference type="CDD" id="cd06588">
    <property type="entry name" value="PhnB_like"/>
    <property type="match status" value="1"/>
</dbReference>
<feature type="domain" description="PhnB-like" evidence="1">
    <location>
        <begin position="6"/>
        <end position="124"/>
    </location>
</feature>
<dbReference type="SUPFAM" id="SSF54593">
    <property type="entry name" value="Glyoxalase/Bleomycin resistance protein/Dihydroxybiphenyl dioxygenase"/>
    <property type="match status" value="1"/>
</dbReference>
<dbReference type="InterPro" id="IPR029068">
    <property type="entry name" value="Glyas_Bleomycin-R_OHBP_Dase"/>
</dbReference>
<dbReference type="PIRSF" id="PIRSF021700">
    <property type="entry name" value="3_dmu_93_MTrfase"/>
    <property type="match status" value="1"/>
</dbReference>
<accession>A0ABV6KQB5</accession>
<dbReference type="InterPro" id="IPR009725">
    <property type="entry name" value="3_dmu_93_MTrfase"/>
</dbReference>
<organism evidence="2 3">
    <name type="scientific">Robertmurraya beringensis</name>
    <dbReference type="NCBI Taxonomy" id="641660"/>
    <lineage>
        <taxon>Bacteria</taxon>
        <taxon>Bacillati</taxon>
        <taxon>Bacillota</taxon>
        <taxon>Bacilli</taxon>
        <taxon>Bacillales</taxon>
        <taxon>Bacillaceae</taxon>
        <taxon>Robertmurraya</taxon>
    </lineage>
</organism>
<evidence type="ECO:0000313" key="3">
    <source>
        <dbReference type="Proteomes" id="UP001589738"/>
    </source>
</evidence>
<evidence type="ECO:0000259" key="1">
    <source>
        <dbReference type="Pfam" id="PF06983"/>
    </source>
</evidence>